<evidence type="ECO:0000256" key="3">
    <source>
        <dbReference type="ARBA" id="ARBA00005179"/>
    </source>
</evidence>
<comment type="pathway">
    <text evidence="3">Secondary metabolite biosynthesis.</text>
</comment>
<dbReference type="InterPro" id="IPR050364">
    <property type="entry name" value="Cytochrome_P450_fung"/>
</dbReference>
<dbReference type="InterPro" id="IPR017972">
    <property type="entry name" value="Cyt_P450_CS"/>
</dbReference>
<feature type="signal peptide" evidence="15">
    <location>
        <begin position="1"/>
        <end position="24"/>
    </location>
</feature>
<evidence type="ECO:0000256" key="4">
    <source>
        <dbReference type="ARBA" id="ARBA00010617"/>
    </source>
</evidence>
<evidence type="ECO:0000256" key="2">
    <source>
        <dbReference type="ARBA" id="ARBA00004167"/>
    </source>
</evidence>
<dbReference type="PANTHER" id="PTHR46300">
    <property type="entry name" value="P450, PUTATIVE (EUROFUNG)-RELATED-RELATED"/>
    <property type="match status" value="1"/>
</dbReference>
<keyword evidence="6" id="KW-0812">Transmembrane</keyword>
<keyword evidence="11 14" id="KW-0503">Monooxygenase</keyword>
<dbReference type="GO" id="GO:0020037">
    <property type="term" value="F:heme binding"/>
    <property type="evidence" value="ECO:0007669"/>
    <property type="project" value="InterPro"/>
</dbReference>
<evidence type="ECO:0000256" key="15">
    <source>
        <dbReference type="SAM" id="SignalP"/>
    </source>
</evidence>
<dbReference type="GO" id="GO:0016020">
    <property type="term" value="C:membrane"/>
    <property type="evidence" value="ECO:0007669"/>
    <property type="project" value="UniProtKB-SubCell"/>
</dbReference>
<evidence type="ECO:0000256" key="7">
    <source>
        <dbReference type="ARBA" id="ARBA00022723"/>
    </source>
</evidence>
<dbReference type="Gene3D" id="1.10.630.10">
    <property type="entry name" value="Cytochrome P450"/>
    <property type="match status" value="1"/>
</dbReference>
<dbReference type="PROSITE" id="PS00086">
    <property type="entry name" value="CYTOCHROME_P450"/>
    <property type="match status" value="1"/>
</dbReference>
<feature type="chain" id="PRO_5003476288" evidence="15">
    <location>
        <begin position="25"/>
        <end position="510"/>
    </location>
</feature>
<evidence type="ECO:0000256" key="8">
    <source>
        <dbReference type="ARBA" id="ARBA00022989"/>
    </source>
</evidence>
<dbReference type="InterPro" id="IPR036396">
    <property type="entry name" value="Cyt_P450_sf"/>
</dbReference>
<gene>
    <name evidence="16" type="primary">PcCYP_16e</name>
</gene>
<keyword evidence="8" id="KW-1133">Transmembrane helix</keyword>
<dbReference type="EMBL" id="AB597810">
    <property type="protein sequence ID" value="BAL05097.1"/>
    <property type="molecule type" value="mRNA"/>
</dbReference>
<evidence type="ECO:0000256" key="12">
    <source>
        <dbReference type="ARBA" id="ARBA00023136"/>
    </source>
</evidence>
<evidence type="ECO:0000256" key="11">
    <source>
        <dbReference type="ARBA" id="ARBA00023033"/>
    </source>
</evidence>
<dbReference type="PRINTS" id="PR00463">
    <property type="entry name" value="EP450I"/>
</dbReference>
<dbReference type="InterPro" id="IPR002401">
    <property type="entry name" value="Cyt_P450_E_grp-I"/>
</dbReference>
<dbReference type="SUPFAM" id="SSF48264">
    <property type="entry name" value="Cytochrome P450"/>
    <property type="match status" value="1"/>
</dbReference>
<comment type="similarity">
    <text evidence="4 14">Belongs to the cytochrome P450 family.</text>
</comment>
<organism evidence="16">
    <name type="scientific">Phanerodontia chrysosporium</name>
    <name type="common">White-rot fungus</name>
    <name type="synonym">Sporotrichum pruinosum</name>
    <dbReference type="NCBI Taxonomy" id="2822231"/>
    <lineage>
        <taxon>Eukaryota</taxon>
        <taxon>Fungi</taxon>
        <taxon>Dikarya</taxon>
        <taxon>Basidiomycota</taxon>
        <taxon>Agaricomycotina</taxon>
        <taxon>Agaricomycetes</taxon>
        <taxon>Polyporales</taxon>
        <taxon>Phanerochaetaceae</taxon>
        <taxon>Phanerodontia</taxon>
    </lineage>
</organism>
<dbReference type="AlphaFoldDB" id="G5EJN5"/>
<dbReference type="Pfam" id="PF00067">
    <property type="entry name" value="p450"/>
    <property type="match status" value="1"/>
</dbReference>
<dbReference type="InterPro" id="IPR001128">
    <property type="entry name" value="Cyt_P450"/>
</dbReference>
<comment type="subcellular location">
    <subcellularLocation>
        <location evidence="2">Membrane</location>
        <topology evidence="2">Single-pass membrane protein</topology>
    </subcellularLocation>
</comment>
<keyword evidence="9 14" id="KW-0560">Oxidoreductase</keyword>
<accession>G5EJN5</accession>
<dbReference type="PRINTS" id="PR00385">
    <property type="entry name" value="P450"/>
</dbReference>
<dbReference type="GO" id="GO:0004497">
    <property type="term" value="F:monooxygenase activity"/>
    <property type="evidence" value="ECO:0007669"/>
    <property type="project" value="UniProtKB-KW"/>
</dbReference>
<keyword evidence="5 13" id="KW-0349">Heme</keyword>
<protein>
    <submittedName>
        <fullName evidence="16">Cytochrome P450</fullName>
    </submittedName>
</protein>
<name>G5EJN5_PHACH</name>
<keyword evidence="15" id="KW-0732">Signal</keyword>
<evidence type="ECO:0000256" key="10">
    <source>
        <dbReference type="ARBA" id="ARBA00023004"/>
    </source>
</evidence>
<evidence type="ECO:0000256" key="6">
    <source>
        <dbReference type="ARBA" id="ARBA00022692"/>
    </source>
</evidence>
<dbReference type="GO" id="GO:0016705">
    <property type="term" value="F:oxidoreductase activity, acting on paired donors, with incorporation or reduction of molecular oxygen"/>
    <property type="evidence" value="ECO:0007669"/>
    <property type="project" value="InterPro"/>
</dbReference>
<dbReference type="GO" id="GO:0005506">
    <property type="term" value="F:iron ion binding"/>
    <property type="evidence" value="ECO:0007669"/>
    <property type="project" value="InterPro"/>
</dbReference>
<reference evidence="16" key="1">
    <citation type="submission" date="2010-10" db="EMBL/GenBank/DDBJ databases">
        <title>Phanerochaete chrysosporium cytochrome P450.</title>
        <authorList>
            <person name="Hirosue S."/>
            <person name="Hiratsuka N."/>
            <person name="Ichinose H."/>
            <person name="Wariishi H."/>
        </authorList>
    </citation>
    <scope>NUCLEOTIDE SEQUENCE</scope>
    <source>
        <strain evidence="16">ATCC 34541</strain>
    </source>
</reference>
<keyword evidence="10 13" id="KW-0408">Iron</keyword>
<evidence type="ECO:0000256" key="1">
    <source>
        <dbReference type="ARBA" id="ARBA00001971"/>
    </source>
</evidence>
<evidence type="ECO:0000256" key="14">
    <source>
        <dbReference type="RuleBase" id="RU000461"/>
    </source>
</evidence>
<evidence type="ECO:0000256" key="5">
    <source>
        <dbReference type="ARBA" id="ARBA00022617"/>
    </source>
</evidence>
<keyword evidence="7 13" id="KW-0479">Metal-binding</keyword>
<sequence length="510" mass="57804">MYLWIFTAVLAVTVVSLLTRRKNSRHVPPGPKPLPFIGNALQIPPQHEWIKFKEWGDTYGDLVKVEIPGNTFYFINTRDVATELLEARSAIYCSRPRAVMASISGWKNSIPTLEYGPRLRESRKMLKKGMGPAAVKTYYPYINREVPFFLENMLRKPDSFVEHFNRNAARIALKIAYGYEGVTEDEKIIRGGVDAMEVFSAVAAPGVWVVDTFPFLKYVPSWFPFAKFKKFAERGKKITDEALDTPFYEVKRRVENGTADGSFTTVMLQTEKSDPETEDIIKWAATGIFTGQFDTTTATLSWFTLAMAKYPEVQKKAQAEIDRVIGKDRLPEVGDRDSLPYVWAIMQETFRWHPTITMMPHTAIQDDEYRGYFIPSGTTLMANIWGILHDEKLYHDADKFIPERFCDEGAPDSLSVAFGFGRRVCPGLVIAQTHVFVTMASMLATFNITKARDSTGAVIQPREDAKSGVINFPKPFVVSITPRSDEAVTLIRRSVEHSKTLPDRLEIFST</sequence>
<keyword evidence="12" id="KW-0472">Membrane</keyword>
<dbReference type="CDD" id="cd11065">
    <property type="entry name" value="CYP64-like"/>
    <property type="match status" value="1"/>
</dbReference>
<feature type="binding site" description="axial binding residue" evidence="13">
    <location>
        <position position="425"/>
    </location>
    <ligand>
        <name>heme</name>
        <dbReference type="ChEBI" id="CHEBI:30413"/>
    </ligand>
    <ligandPart>
        <name>Fe</name>
        <dbReference type="ChEBI" id="CHEBI:18248"/>
    </ligandPart>
</feature>
<proteinExistence type="evidence at transcript level"/>
<comment type="cofactor">
    <cofactor evidence="1 13">
        <name>heme</name>
        <dbReference type="ChEBI" id="CHEBI:30413"/>
    </cofactor>
</comment>
<evidence type="ECO:0000256" key="9">
    <source>
        <dbReference type="ARBA" id="ARBA00023002"/>
    </source>
</evidence>
<evidence type="ECO:0000313" key="16">
    <source>
        <dbReference type="EMBL" id="BAL05097.1"/>
    </source>
</evidence>
<dbReference type="VEuPathDB" id="FungiDB:AGR57_8359"/>
<evidence type="ECO:0000256" key="13">
    <source>
        <dbReference type="PIRSR" id="PIRSR602401-1"/>
    </source>
</evidence>
<dbReference type="PANTHER" id="PTHR46300:SF7">
    <property type="entry name" value="P450, PUTATIVE (EUROFUNG)-RELATED"/>
    <property type="match status" value="1"/>
</dbReference>